<gene>
    <name evidence="3" type="ORF">PMEA_00020286</name>
</gene>
<keyword evidence="1" id="KW-1133">Transmembrane helix</keyword>
<evidence type="ECO:0000313" key="4">
    <source>
        <dbReference type="Proteomes" id="UP001159428"/>
    </source>
</evidence>
<feature type="transmembrane region" description="Helical" evidence="1">
    <location>
        <begin position="239"/>
        <end position="258"/>
    </location>
</feature>
<evidence type="ECO:0008006" key="5">
    <source>
        <dbReference type="Google" id="ProtNLM"/>
    </source>
</evidence>
<dbReference type="AlphaFoldDB" id="A0AAU9XBM0"/>
<organism evidence="3 4">
    <name type="scientific">Pocillopora meandrina</name>
    <dbReference type="NCBI Taxonomy" id="46732"/>
    <lineage>
        <taxon>Eukaryota</taxon>
        <taxon>Metazoa</taxon>
        <taxon>Cnidaria</taxon>
        <taxon>Anthozoa</taxon>
        <taxon>Hexacorallia</taxon>
        <taxon>Scleractinia</taxon>
        <taxon>Astrocoeniina</taxon>
        <taxon>Pocilloporidae</taxon>
        <taxon>Pocillopora</taxon>
    </lineage>
</organism>
<name>A0AAU9XBM0_9CNID</name>
<feature type="transmembrane region" description="Helical" evidence="1">
    <location>
        <begin position="308"/>
        <end position="331"/>
    </location>
</feature>
<feature type="transmembrane region" description="Helical" evidence="1">
    <location>
        <begin position="195"/>
        <end position="218"/>
    </location>
</feature>
<feature type="transmembrane region" description="Helical" evidence="1">
    <location>
        <begin position="405"/>
        <end position="423"/>
    </location>
</feature>
<sequence>MAFFRLELKFLVLIQVIIHLFPKHMSQTTAINNCTSAVNPIDACDKITYEQVYNILAKSENSFNIESALYPPKRPSSVRVFVNVYGHNKVKNSTPAAKYTWSMSCLYAALPAKVLEFWSLWSIMVTSRTQELNITISLSCCDVTKGKLKKHIEDALAALQDLAVSPAIRDPQLNSAECITEGHQPNISSVAEHSWRIIAMLFLSVLFSTLFGPLLAFKTTIKRDELKNKKGRKSKIKKNTIDFLCLILLVILVGLYIAKEVTRNDKEVVPWHVEAIQPFIMGVGVMVFVVTCIVCGRHQREHTVEWKSFFFIICANLATYHFCWLLVGIMLNPIWGLAVLLLLCLVIGVLTFAFYTCMYSITYDNNTKCQSFSSCFAGSLAICGLIIVVVLAGQSYNGRQTADEALKEAVMYLISIFFSWLYWKRWVNKSKKSAENGHVSEDSEIEMKPLVRQDVQIITV</sequence>
<evidence type="ECO:0000256" key="1">
    <source>
        <dbReference type="SAM" id="Phobius"/>
    </source>
</evidence>
<feature type="transmembrane region" description="Helical" evidence="1">
    <location>
        <begin position="337"/>
        <end position="359"/>
    </location>
</feature>
<protein>
    <recommendedName>
        <fullName evidence="5">Chitin synthase export chaperone</fullName>
    </recommendedName>
</protein>
<dbReference type="InterPro" id="IPR036259">
    <property type="entry name" value="MFS_trans_sf"/>
</dbReference>
<keyword evidence="1" id="KW-0812">Transmembrane</keyword>
<accession>A0AAU9XBM0</accession>
<evidence type="ECO:0000313" key="3">
    <source>
        <dbReference type="EMBL" id="CAH3142849.1"/>
    </source>
</evidence>
<evidence type="ECO:0000256" key="2">
    <source>
        <dbReference type="SAM" id="SignalP"/>
    </source>
</evidence>
<dbReference type="SUPFAM" id="SSF103473">
    <property type="entry name" value="MFS general substrate transporter"/>
    <property type="match status" value="1"/>
</dbReference>
<dbReference type="EMBL" id="CALNXJ010000037">
    <property type="protein sequence ID" value="CAH3142849.1"/>
    <property type="molecule type" value="Genomic_DNA"/>
</dbReference>
<dbReference type="Proteomes" id="UP001159428">
    <property type="component" value="Unassembled WGS sequence"/>
</dbReference>
<feature type="transmembrane region" description="Helical" evidence="1">
    <location>
        <begin position="278"/>
        <end position="296"/>
    </location>
</feature>
<keyword evidence="2" id="KW-0732">Signal</keyword>
<feature type="chain" id="PRO_5043673022" description="Chitin synthase export chaperone" evidence="2">
    <location>
        <begin position="27"/>
        <end position="460"/>
    </location>
</feature>
<proteinExistence type="predicted"/>
<feature type="transmembrane region" description="Helical" evidence="1">
    <location>
        <begin position="371"/>
        <end position="393"/>
    </location>
</feature>
<comment type="caution">
    <text evidence="3">The sequence shown here is derived from an EMBL/GenBank/DDBJ whole genome shotgun (WGS) entry which is preliminary data.</text>
</comment>
<keyword evidence="4" id="KW-1185">Reference proteome</keyword>
<feature type="signal peptide" evidence="2">
    <location>
        <begin position="1"/>
        <end position="26"/>
    </location>
</feature>
<keyword evidence="1" id="KW-0472">Membrane</keyword>
<reference evidence="3 4" key="1">
    <citation type="submission" date="2022-05" db="EMBL/GenBank/DDBJ databases">
        <authorList>
            <consortium name="Genoscope - CEA"/>
            <person name="William W."/>
        </authorList>
    </citation>
    <scope>NUCLEOTIDE SEQUENCE [LARGE SCALE GENOMIC DNA]</scope>
</reference>